<proteinExistence type="predicted"/>
<name>A0A7W8X7G4_9HYPH</name>
<feature type="compositionally biased region" description="Acidic residues" evidence="1">
    <location>
        <begin position="575"/>
        <end position="612"/>
    </location>
</feature>
<evidence type="ECO:0000256" key="1">
    <source>
        <dbReference type="SAM" id="MobiDB-lite"/>
    </source>
</evidence>
<dbReference type="Proteomes" id="UP000585507">
    <property type="component" value="Unassembled WGS sequence"/>
</dbReference>
<feature type="region of interest" description="Disordered" evidence="1">
    <location>
        <begin position="150"/>
        <end position="175"/>
    </location>
</feature>
<feature type="region of interest" description="Disordered" evidence="1">
    <location>
        <begin position="512"/>
        <end position="536"/>
    </location>
</feature>
<dbReference type="AlphaFoldDB" id="A0A7W8X7G4"/>
<evidence type="ECO:0000313" key="2">
    <source>
        <dbReference type="EMBL" id="MBB5533403.1"/>
    </source>
</evidence>
<organism evidence="2 3">
    <name type="scientific">Rhizobium giardinii</name>
    <dbReference type="NCBI Taxonomy" id="56731"/>
    <lineage>
        <taxon>Bacteria</taxon>
        <taxon>Pseudomonadati</taxon>
        <taxon>Pseudomonadota</taxon>
        <taxon>Alphaproteobacteria</taxon>
        <taxon>Hyphomicrobiales</taxon>
        <taxon>Rhizobiaceae</taxon>
        <taxon>Rhizobium/Agrobacterium group</taxon>
        <taxon>Rhizobium</taxon>
    </lineage>
</organism>
<gene>
    <name evidence="2" type="ORF">GGD55_000064</name>
</gene>
<accession>A0A7W8X7G4</accession>
<feature type="region of interest" description="Disordered" evidence="1">
    <location>
        <begin position="298"/>
        <end position="385"/>
    </location>
</feature>
<dbReference type="RefSeq" id="WP_018323671.1">
    <property type="nucleotide sequence ID" value="NZ_JACHBK010000001.1"/>
</dbReference>
<feature type="region of interest" description="Disordered" evidence="1">
    <location>
        <begin position="212"/>
        <end position="251"/>
    </location>
</feature>
<feature type="region of interest" description="Disordered" evidence="1">
    <location>
        <begin position="561"/>
        <end position="624"/>
    </location>
</feature>
<feature type="compositionally biased region" description="Basic and acidic residues" evidence="1">
    <location>
        <begin position="561"/>
        <end position="574"/>
    </location>
</feature>
<feature type="region of interest" description="Disordered" evidence="1">
    <location>
        <begin position="474"/>
        <end position="500"/>
    </location>
</feature>
<keyword evidence="3" id="KW-1185">Reference proteome</keyword>
<protein>
    <submittedName>
        <fullName evidence="2">Uncharacterized protein</fullName>
    </submittedName>
</protein>
<feature type="compositionally biased region" description="Polar residues" evidence="1">
    <location>
        <begin position="240"/>
        <end position="251"/>
    </location>
</feature>
<dbReference type="EMBL" id="JACHBK010000001">
    <property type="protein sequence ID" value="MBB5533403.1"/>
    <property type="molecule type" value="Genomic_DNA"/>
</dbReference>
<feature type="compositionally biased region" description="Basic and acidic residues" evidence="1">
    <location>
        <begin position="375"/>
        <end position="385"/>
    </location>
</feature>
<reference evidence="2 3" key="1">
    <citation type="submission" date="2020-08" db="EMBL/GenBank/DDBJ databases">
        <title>Genomic Encyclopedia of Type Strains, Phase IV (KMG-V): Genome sequencing to study the core and pangenomes of soil and plant-associated prokaryotes.</title>
        <authorList>
            <person name="Whitman W."/>
        </authorList>
    </citation>
    <scope>NUCLEOTIDE SEQUENCE [LARGE SCALE GENOMIC DNA]</scope>
    <source>
        <strain evidence="2 3">SEMIA 4084</strain>
    </source>
</reference>
<feature type="compositionally biased region" description="Polar residues" evidence="1">
    <location>
        <begin position="166"/>
        <end position="175"/>
    </location>
</feature>
<evidence type="ECO:0000313" key="3">
    <source>
        <dbReference type="Proteomes" id="UP000585507"/>
    </source>
</evidence>
<feature type="compositionally biased region" description="Low complexity" evidence="1">
    <location>
        <begin position="327"/>
        <end position="342"/>
    </location>
</feature>
<comment type="caution">
    <text evidence="2">The sequence shown here is derived from an EMBL/GenBank/DDBJ whole genome shotgun (WGS) entry which is preliminary data.</text>
</comment>
<sequence>MLTPILTVKTSAASTPAAAVVETATPKERTHVEPVRISGSQSEAVLKIVETLNRHVVDSERLPKEALIRLLDTLAKVLNFPPLPQETLRDFTRRLAVFLDTLPPAARLALEKQLGQRNLAISIRILAEALKGPSIIDAPRLLQEFFTPAARSATSQPGGRPAGTGTVPQETVQSRPTALPVMQPQFAAPAAGVDPGLLQAALKKAFGDEDEAAVPAVGAETSESEEQAAKSPTRRKDPTSAGTQPQAKANSETIPLLRAAAAFLAADPEALSLVAAIATGDIDSQTKADLEQELGFDLSQQTGPIEIPEEPTQAGSYAAEGERETAAEPAAGENSGSSEAGSVPRQTASAAADPLPATVAEPEVRAETAGPGDMLPHRGEVEGFKGHDLGEWELHAEPAPRSFAPAAEGQSSEFEFETSQSEKTLVETLKTLVDASLWSPEGSAGTPPDTLFTTLASETADMGAEALFAELQTQDDVELPPATAPTTGGLAEQPEPPGLEADTWSALLDAAEEKAARRPAHASGPHEGAQEAQMPRQPETAIARDAIPFAMIPYLPAKTAETRSLEAAEERPSLADDEQRDERGESDDQAPEDEGPEDEEAAGDEDETETADAYDLYQRMGGLG</sequence>